<dbReference type="InterPro" id="IPR004154">
    <property type="entry name" value="Anticodon-bd"/>
</dbReference>
<evidence type="ECO:0000256" key="3">
    <source>
        <dbReference type="ARBA" id="ARBA00022490"/>
    </source>
</evidence>
<dbReference type="Gene3D" id="3.30.930.10">
    <property type="entry name" value="Bira Bifunctional Protein, Domain 2"/>
    <property type="match status" value="2"/>
</dbReference>
<dbReference type="InterPro" id="IPR033730">
    <property type="entry name" value="ProRS_core_prok"/>
</dbReference>
<dbReference type="PIRSF" id="PIRSF001535">
    <property type="entry name" value="ProRS_1"/>
    <property type="match status" value="1"/>
</dbReference>
<dbReference type="EMBL" id="AP027059">
    <property type="protein sequence ID" value="BDU50598.1"/>
    <property type="molecule type" value="Genomic_DNA"/>
</dbReference>
<sequence length="564" mass="64426">MRFSKLFVHTLKETPKEAEVISHKLLLRAGMIKKLASGIYSYMPLGYRVLRKIEGIVREELDKAGAQEILMPVLQPAELWQESGRWDKMGDEMMRMTDRHNRNFVLGPTHEEVVTDIVRREVKSYKELPINLYQIQLKYRDERRPRFGLMRGREFFMKDGYSFHTDEDSLEKEYQNMHEAYNNIFSRCGLTFRAVEADSGNIGGDTTHEIMVLADSGEDEVLYCDKCEYAANIEKAESKFVAKENSEELKELEKVETPNKKSIEEVAEFLGVEKINTVKAMIFKTEEEFYMVLIRGDYEVNEVKLKNLLKVSEVTLANDAEIEKLNLHKGFLGPVGVKLKIIADETIKNMKNYVTGGNDIDNHYINTNHNKDYSVETFADIRIVKLGEKCPRCSDGVLNSARGIEVGQIFKLGTKYSEALKCNFINENGRQQPMLMGCYGIGVSRTMAAAVEQNYDESGIIWPISIAPYIVDVIPVNMKDKEQVEVAEKLYNNLKENGIEVAIDDRKERAGFKFKDADLIGFPVKVIVGKGIATGKVEVVNRKTGEKEDIEIEELLNYINKLIK</sequence>
<dbReference type="HAMAP" id="MF_01569">
    <property type="entry name" value="Pro_tRNA_synth_type1"/>
    <property type="match status" value="1"/>
</dbReference>
<comment type="function">
    <text evidence="10">Catalyzes the attachment of proline to tRNA(Pro) in a two-step reaction: proline is first activated by ATP to form Pro-AMP and then transferred to the acceptor end of tRNA(Pro). As ProRS can inadvertently accommodate and process non-cognate amino acids such as alanine and cysteine, to avoid such errors it has two additional distinct editing activities against alanine. One activity is designated as 'pretransfer' editing and involves the tRNA(Pro)-independent hydrolysis of activated Ala-AMP. The other activity is designated 'posttransfer' editing and involves deacylation of mischarged Ala-tRNA(Pro). The misacylated Cys-tRNA(Pro) is not edited by ProRS.</text>
</comment>
<keyword evidence="3 10" id="KW-0963">Cytoplasm</keyword>
<dbReference type="PANTHER" id="PTHR42753">
    <property type="entry name" value="MITOCHONDRIAL RIBOSOME PROTEIN L39/PROLYL-TRNA LIGASE FAMILY MEMBER"/>
    <property type="match status" value="1"/>
</dbReference>
<protein>
    <recommendedName>
        <fullName evidence="10">Proline--tRNA ligase</fullName>
        <ecNumber evidence="10">6.1.1.15</ecNumber>
    </recommendedName>
    <alternativeName>
        <fullName evidence="10">Prolyl-tRNA synthetase</fullName>
        <shortName evidence="10">ProRS</shortName>
    </alternativeName>
</protein>
<dbReference type="PRINTS" id="PR01046">
    <property type="entry name" value="TRNASYNTHPRO"/>
</dbReference>
<comment type="subcellular location">
    <subcellularLocation>
        <location evidence="1 10">Cytoplasm</location>
    </subcellularLocation>
</comment>
<evidence type="ECO:0000256" key="4">
    <source>
        <dbReference type="ARBA" id="ARBA00022598"/>
    </source>
</evidence>
<comment type="catalytic activity">
    <reaction evidence="9 10">
        <text>tRNA(Pro) + L-proline + ATP = L-prolyl-tRNA(Pro) + AMP + diphosphate</text>
        <dbReference type="Rhea" id="RHEA:14305"/>
        <dbReference type="Rhea" id="RHEA-COMP:9700"/>
        <dbReference type="Rhea" id="RHEA-COMP:9702"/>
        <dbReference type="ChEBI" id="CHEBI:30616"/>
        <dbReference type="ChEBI" id="CHEBI:33019"/>
        <dbReference type="ChEBI" id="CHEBI:60039"/>
        <dbReference type="ChEBI" id="CHEBI:78442"/>
        <dbReference type="ChEBI" id="CHEBI:78532"/>
        <dbReference type="ChEBI" id="CHEBI:456215"/>
        <dbReference type="EC" id="6.1.1.15"/>
    </reaction>
</comment>
<evidence type="ECO:0000256" key="9">
    <source>
        <dbReference type="ARBA" id="ARBA00047671"/>
    </source>
</evidence>
<evidence type="ECO:0000256" key="6">
    <source>
        <dbReference type="ARBA" id="ARBA00022840"/>
    </source>
</evidence>
<comment type="domain">
    <text evidence="10">Consists of three domains: the N-terminal catalytic domain, the editing domain and the C-terminal anticodon-binding domain.</text>
</comment>
<dbReference type="FunFam" id="3.40.50.800:FF:000011">
    <property type="entry name" value="Proline--tRNA ligase"/>
    <property type="match status" value="1"/>
</dbReference>
<comment type="similarity">
    <text evidence="10">Belongs to the class-II aminoacyl-tRNA synthetase family. ProS type 1 subfamily.</text>
</comment>
<dbReference type="NCBIfam" id="NF006625">
    <property type="entry name" value="PRK09194.1"/>
    <property type="match status" value="1"/>
</dbReference>
<dbReference type="AlphaFoldDB" id="A0AAU9D7Q9"/>
<dbReference type="Pfam" id="PF00587">
    <property type="entry name" value="tRNA-synt_2b"/>
    <property type="match status" value="1"/>
</dbReference>
<dbReference type="GO" id="GO:0002161">
    <property type="term" value="F:aminoacyl-tRNA deacylase activity"/>
    <property type="evidence" value="ECO:0007669"/>
    <property type="project" value="InterPro"/>
</dbReference>
<keyword evidence="5 10" id="KW-0547">Nucleotide-binding</keyword>
<dbReference type="RefSeq" id="WP_307903462.1">
    <property type="nucleotide sequence ID" value="NZ_AP027059.1"/>
</dbReference>
<evidence type="ECO:0000259" key="11">
    <source>
        <dbReference type="PROSITE" id="PS50862"/>
    </source>
</evidence>
<organism evidence="12 13">
    <name type="scientific">Haliovirga abyssi</name>
    <dbReference type="NCBI Taxonomy" id="2996794"/>
    <lineage>
        <taxon>Bacteria</taxon>
        <taxon>Fusobacteriati</taxon>
        <taxon>Fusobacteriota</taxon>
        <taxon>Fusobacteriia</taxon>
        <taxon>Fusobacteriales</taxon>
        <taxon>Haliovirgaceae</taxon>
        <taxon>Haliovirga</taxon>
    </lineage>
</organism>
<feature type="domain" description="Aminoacyl-transfer RNA synthetases class-II family profile" evidence="11">
    <location>
        <begin position="38"/>
        <end position="463"/>
    </location>
</feature>
<evidence type="ECO:0000313" key="13">
    <source>
        <dbReference type="Proteomes" id="UP001321582"/>
    </source>
</evidence>
<dbReference type="InterPro" id="IPR044140">
    <property type="entry name" value="ProRS_anticodon_short"/>
</dbReference>
<evidence type="ECO:0000256" key="10">
    <source>
        <dbReference type="HAMAP-Rule" id="MF_01569"/>
    </source>
</evidence>
<comment type="subunit">
    <text evidence="2 10">Homodimer.</text>
</comment>
<dbReference type="InterPro" id="IPR050062">
    <property type="entry name" value="Pro-tRNA_synthetase"/>
</dbReference>
<dbReference type="CDD" id="cd00779">
    <property type="entry name" value="ProRS_core_prok"/>
    <property type="match status" value="1"/>
</dbReference>
<dbReference type="SUPFAM" id="SSF55826">
    <property type="entry name" value="YbaK/ProRS associated domain"/>
    <property type="match status" value="1"/>
</dbReference>
<dbReference type="PROSITE" id="PS50862">
    <property type="entry name" value="AA_TRNA_LIGASE_II"/>
    <property type="match status" value="1"/>
</dbReference>
<dbReference type="InterPro" id="IPR002316">
    <property type="entry name" value="Pro-tRNA-ligase_IIa"/>
</dbReference>
<proteinExistence type="inferred from homology"/>
<dbReference type="InterPro" id="IPR023717">
    <property type="entry name" value="Pro-tRNA-Synthase_IIa_type1"/>
</dbReference>
<evidence type="ECO:0000256" key="2">
    <source>
        <dbReference type="ARBA" id="ARBA00011738"/>
    </source>
</evidence>
<evidence type="ECO:0000256" key="5">
    <source>
        <dbReference type="ARBA" id="ARBA00022741"/>
    </source>
</evidence>
<dbReference type="KEGG" id="haby:HLVA_11670"/>
<dbReference type="InterPro" id="IPR004500">
    <property type="entry name" value="Pro-tRNA-synth_IIa_bac-type"/>
</dbReference>
<dbReference type="SUPFAM" id="SSF55681">
    <property type="entry name" value="Class II aaRS and biotin synthetases"/>
    <property type="match status" value="1"/>
</dbReference>
<evidence type="ECO:0000256" key="8">
    <source>
        <dbReference type="ARBA" id="ARBA00023146"/>
    </source>
</evidence>
<dbReference type="GO" id="GO:0005524">
    <property type="term" value="F:ATP binding"/>
    <property type="evidence" value="ECO:0007669"/>
    <property type="project" value="UniProtKB-UniRule"/>
</dbReference>
<dbReference type="CDD" id="cd04334">
    <property type="entry name" value="ProRS-INS"/>
    <property type="match status" value="1"/>
</dbReference>
<keyword evidence="7 10" id="KW-0648">Protein biosynthesis</keyword>
<keyword evidence="13" id="KW-1185">Reference proteome</keyword>
<dbReference type="GO" id="GO:0005829">
    <property type="term" value="C:cytosol"/>
    <property type="evidence" value="ECO:0007669"/>
    <property type="project" value="TreeGrafter"/>
</dbReference>
<evidence type="ECO:0000256" key="1">
    <source>
        <dbReference type="ARBA" id="ARBA00004496"/>
    </source>
</evidence>
<dbReference type="Gene3D" id="3.40.50.800">
    <property type="entry name" value="Anticodon-binding domain"/>
    <property type="match status" value="1"/>
</dbReference>
<dbReference type="GO" id="GO:0006433">
    <property type="term" value="P:prolyl-tRNA aminoacylation"/>
    <property type="evidence" value="ECO:0007669"/>
    <property type="project" value="UniProtKB-UniRule"/>
</dbReference>
<dbReference type="InterPro" id="IPR002314">
    <property type="entry name" value="aa-tRNA-synt_IIb"/>
</dbReference>
<dbReference type="InterPro" id="IPR036754">
    <property type="entry name" value="YbaK/aa-tRNA-synt-asso_dom_sf"/>
</dbReference>
<gene>
    <name evidence="10 12" type="primary">proS</name>
    <name evidence="12" type="ORF">HLVA_11670</name>
</gene>
<dbReference type="Pfam" id="PF03129">
    <property type="entry name" value="HGTP_anticodon"/>
    <property type="match status" value="1"/>
</dbReference>
<evidence type="ECO:0000313" key="12">
    <source>
        <dbReference type="EMBL" id="BDU50598.1"/>
    </source>
</evidence>
<dbReference type="PANTHER" id="PTHR42753:SF2">
    <property type="entry name" value="PROLINE--TRNA LIGASE"/>
    <property type="match status" value="1"/>
</dbReference>
<dbReference type="SUPFAM" id="SSF52954">
    <property type="entry name" value="Class II aaRS ABD-related"/>
    <property type="match status" value="1"/>
</dbReference>
<dbReference type="FunFam" id="3.30.930.10:FF:000043">
    <property type="entry name" value="Proline--tRNA ligase"/>
    <property type="match status" value="1"/>
</dbReference>
<dbReference type="NCBIfam" id="TIGR00409">
    <property type="entry name" value="proS_fam_II"/>
    <property type="match status" value="1"/>
</dbReference>
<dbReference type="GO" id="GO:0004827">
    <property type="term" value="F:proline-tRNA ligase activity"/>
    <property type="evidence" value="ECO:0007669"/>
    <property type="project" value="UniProtKB-UniRule"/>
</dbReference>
<keyword evidence="4 10" id="KW-0436">Ligase</keyword>
<evidence type="ECO:0000256" key="7">
    <source>
        <dbReference type="ARBA" id="ARBA00022917"/>
    </source>
</evidence>
<name>A0AAU9D7Q9_9FUSO</name>
<keyword evidence="6 10" id="KW-0067">ATP-binding</keyword>
<dbReference type="InterPro" id="IPR036621">
    <property type="entry name" value="Anticodon-bd_dom_sf"/>
</dbReference>
<keyword evidence="8 10" id="KW-0030">Aminoacyl-tRNA synthetase</keyword>
<dbReference type="CDD" id="cd00861">
    <property type="entry name" value="ProRS_anticodon_short"/>
    <property type="match status" value="1"/>
</dbReference>
<dbReference type="Pfam" id="PF04073">
    <property type="entry name" value="tRNA_edit"/>
    <property type="match status" value="1"/>
</dbReference>
<dbReference type="InterPro" id="IPR007214">
    <property type="entry name" value="YbaK/aa-tRNA-synth-assoc-dom"/>
</dbReference>
<accession>A0AAU9D7Q9</accession>
<reference evidence="12 13" key="1">
    <citation type="submission" date="2022-11" db="EMBL/GenBank/DDBJ databases">
        <title>Haliovirga abyssi gen. nov., sp. nov., a mesophilic fermentative bacterium isolated from the Iheya North hydrothermal field and the proposal of Haliovirgaceae fam. nov.</title>
        <authorList>
            <person name="Miyazaki U."/>
            <person name="Tame A."/>
            <person name="Miyazaki J."/>
            <person name="Takai K."/>
            <person name="Sawayama S."/>
            <person name="Kitajima M."/>
            <person name="Okamoto A."/>
            <person name="Nakagawa S."/>
        </authorList>
    </citation>
    <scope>NUCLEOTIDE SEQUENCE [LARGE SCALE GENOMIC DNA]</scope>
    <source>
        <strain evidence="12 13">IC12</strain>
    </source>
</reference>
<dbReference type="Proteomes" id="UP001321582">
    <property type="component" value="Chromosome"/>
</dbReference>
<dbReference type="InterPro" id="IPR045864">
    <property type="entry name" value="aa-tRNA-synth_II/BPL/LPL"/>
</dbReference>
<dbReference type="EC" id="6.1.1.15" evidence="10"/>
<dbReference type="InterPro" id="IPR006195">
    <property type="entry name" value="aa-tRNA-synth_II"/>
</dbReference>